<dbReference type="InterPro" id="IPR010155">
    <property type="entry name" value="CRISPR-assoc_prot_Cas5d"/>
</dbReference>
<evidence type="ECO:0000256" key="2">
    <source>
        <dbReference type="PIRNR" id="PIRNR029950"/>
    </source>
</evidence>
<dbReference type="GO" id="GO:0016787">
    <property type="term" value="F:hydrolase activity"/>
    <property type="evidence" value="ECO:0007669"/>
    <property type="project" value="UniProtKB-KW"/>
</dbReference>
<evidence type="ECO:0000313" key="4">
    <source>
        <dbReference type="Proteomes" id="UP000283880"/>
    </source>
</evidence>
<dbReference type="EC" id="3.1.-.-" evidence="2"/>
<dbReference type="CDD" id="cd09752">
    <property type="entry name" value="Cas5_I-C"/>
    <property type="match status" value="1"/>
</dbReference>
<dbReference type="Gene3D" id="3.30.70.2660">
    <property type="match status" value="1"/>
</dbReference>
<evidence type="ECO:0000256" key="1">
    <source>
        <dbReference type="ARBA" id="ARBA00023118"/>
    </source>
</evidence>
<name>A0A413FHU7_9FIRM</name>
<dbReference type="Pfam" id="PF09704">
    <property type="entry name" value="Cas_Cas5d"/>
    <property type="match status" value="1"/>
</dbReference>
<dbReference type="NCBIfam" id="TIGR01876">
    <property type="entry name" value="cas_Cas5d"/>
    <property type="match status" value="1"/>
</dbReference>
<keyword evidence="1 2" id="KW-0051">Antiviral defense</keyword>
<dbReference type="InterPro" id="IPR021124">
    <property type="entry name" value="CRISPR-assoc_prot_Cas5"/>
</dbReference>
<keyword evidence="2" id="KW-0694">RNA-binding</keyword>
<keyword evidence="2" id="KW-0378">Hydrolase</keyword>
<dbReference type="PIRSF" id="PIRSF029950">
    <property type="entry name" value="Cas_CT1134"/>
    <property type="match status" value="1"/>
</dbReference>
<reference evidence="3 4" key="1">
    <citation type="submission" date="2018-08" db="EMBL/GenBank/DDBJ databases">
        <title>A genome reference for cultivated species of the human gut microbiota.</title>
        <authorList>
            <person name="Zou Y."/>
            <person name="Xue W."/>
            <person name="Luo G."/>
        </authorList>
    </citation>
    <scope>NUCLEOTIDE SEQUENCE [LARGE SCALE GENOMIC DNA]</scope>
    <source>
        <strain evidence="3 4">AF04-15</strain>
    </source>
</reference>
<organism evidence="3 4">
    <name type="scientific">Enterocloster asparagiformis</name>
    <dbReference type="NCBI Taxonomy" id="333367"/>
    <lineage>
        <taxon>Bacteria</taxon>
        <taxon>Bacillati</taxon>
        <taxon>Bacillota</taxon>
        <taxon>Clostridia</taxon>
        <taxon>Lachnospirales</taxon>
        <taxon>Lachnospiraceae</taxon>
        <taxon>Enterocloster</taxon>
    </lineage>
</organism>
<dbReference type="OrthoDB" id="5621871at2"/>
<dbReference type="GO" id="GO:0003723">
    <property type="term" value="F:RNA binding"/>
    <property type="evidence" value="ECO:0007669"/>
    <property type="project" value="UniProtKB-UniRule"/>
</dbReference>
<comment type="similarity">
    <text evidence="2">Belongs to the CRISPR-associated protein Cas5 family. Subtype I-C/Dvulg subfamily.</text>
</comment>
<sequence>MGWGVRVHVWGDYALFARPEMKVERCSYDVMPPSAARGILEAIYWHPGMRWVIDRIQVRKPIQFTSIRRNEVKSKVLVGNVLRAVNGSSKPLYIASKEEIVQRAAILLKDVDYLIEAHFEMTERASAGDNPGKFKDIVMRRLRRGECFHMPYFGCREFPANFELYEADDLQDGDGREQDLGYMLYDFDYSDPEDIKPMFFRAVLRNGILDVRDCEVVR</sequence>
<proteinExistence type="inferred from homology"/>
<dbReference type="GO" id="GO:0043571">
    <property type="term" value="P:maintenance of CRISPR repeat elements"/>
    <property type="evidence" value="ECO:0007669"/>
    <property type="project" value="UniProtKB-UniRule"/>
</dbReference>
<dbReference type="EMBL" id="QSBM01000004">
    <property type="protein sequence ID" value="RGX30819.1"/>
    <property type="molecule type" value="Genomic_DNA"/>
</dbReference>
<dbReference type="GO" id="GO:0004519">
    <property type="term" value="F:endonuclease activity"/>
    <property type="evidence" value="ECO:0007669"/>
    <property type="project" value="UniProtKB-UniRule"/>
</dbReference>
<dbReference type="RefSeq" id="WP_007708672.1">
    <property type="nucleotide sequence ID" value="NZ_BAABXR010000001.1"/>
</dbReference>
<keyword evidence="2" id="KW-0540">Nuclease</keyword>
<dbReference type="NCBIfam" id="TIGR02593">
    <property type="entry name" value="CRISPR_cas5"/>
    <property type="match status" value="1"/>
</dbReference>
<keyword evidence="2" id="KW-0255">Endonuclease</keyword>
<accession>A0A413FHU7</accession>
<protein>
    <recommendedName>
        <fullName evidence="2">pre-crRNA processing endonuclease</fullName>
        <ecNumber evidence="2">3.1.-.-</ecNumber>
    </recommendedName>
</protein>
<dbReference type="GO" id="GO:0051607">
    <property type="term" value="P:defense response to virus"/>
    <property type="evidence" value="ECO:0007669"/>
    <property type="project" value="UniProtKB-UniRule"/>
</dbReference>
<dbReference type="Proteomes" id="UP000283880">
    <property type="component" value="Unassembled WGS sequence"/>
</dbReference>
<evidence type="ECO:0000313" key="3">
    <source>
        <dbReference type="EMBL" id="RGX30819.1"/>
    </source>
</evidence>
<dbReference type="InterPro" id="IPR013422">
    <property type="entry name" value="CRISPR-assoc_prot_Cas5_N"/>
</dbReference>
<comment type="caution">
    <text evidence="3">The sequence shown here is derived from an EMBL/GenBank/DDBJ whole genome shotgun (WGS) entry which is preliminary data.</text>
</comment>
<dbReference type="AlphaFoldDB" id="A0A413FHU7"/>
<gene>
    <name evidence="3" type="primary">cas5c</name>
    <name evidence="3" type="ORF">DWV29_06470</name>
</gene>
<comment type="function">
    <text evidence="2">CRISPR (clustered regularly interspaced short palindromic repeat) is an adaptive immune system that provides protection against mobile genetic elements (viruses, transposable elements and conjugative plasmids). CRISPR clusters contain spacers, sequences complementary to antecedent mobile elements, and target invading nucleic acids. CRISPR clusters are transcribed and processed into CRISPR RNA (crRNA).</text>
</comment>